<dbReference type="RefSeq" id="WP_197430681.1">
    <property type="nucleotide sequence ID" value="NZ_BPQO01000006.1"/>
</dbReference>
<dbReference type="Pfam" id="PF19077">
    <property type="entry name" value="Big_13"/>
    <property type="match status" value="3"/>
</dbReference>
<dbReference type="InterPro" id="IPR013783">
    <property type="entry name" value="Ig-like_fold"/>
</dbReference>
<dbReference type="AlphaFoldDB" id="A0AAV4ZJV8"/>
<dbReference type="InterPro" id="IPR044016">
    <property type="entry name" value="Big_13"/>
</dbReference>
<evidence type="ECO:0000313" key="4">
    <source>
        <dbReference type="EMBL" id="GJD88203.1"/>
    </source>
</evidence>
<dbReference type="Proteomes" id="UP001055247">
    <property type="component" value="Unassembled WGS sequence"/>
</dbReference>
<reference evidence="4" key="1">
    <citation type="journal article" date="2016" name="Front. Microbiol.">
        <title>Genome Sequence of the Piezophilic, Mesophilic Sulfate-Reducing Bacterium Desulfovibrio indicus J2T.</title>
        <authorList>
            <person name="Cao J."/>
            <person name="Maignien L."/>
            <person name="Shao Z."/>
            <person name="Alain K."/>
            <person name="Jebbar M."/>
        </authorList>
    </citation>
    <scope>NUCLEOTIDE SEQUENCE</scope>
    <source>
        <strain evidence="4">DSM 16372</strain>
    </source>
</reference>
<dbReference type="InterPro" id="IPR050557">
    <property type="entry name" value="RTX_toxin/Mannuronan_C5-epim"/>
</dbReference>
<keyword evidence="5" id="KW-1185">Reference proteome</keyword>
<evidence type="ECO:0000259" key="3">
    <source>
        <dbReference type="Pfam" id="PF19077"/>
    </source>
</evidence>
<evidence type="ECO:0000256" key="1">
    <source>
        <dbReference type="ARBA" id="ARBA00004613"/>
    </source>
</evidence>
<feature type="domain" description="Bacterial Ig-like" evidence="3">
    <location>
        <begin position="220"/>
        <end position="312"/>
    </location>
</feature>
<dbReference type="EMBL" id="BPQO01000006">
    <property type="protein sequence ID" value="GJD88203.1"/>
    <property type="molecule type" value="Genomic_DNA"/>
</dbReference>
<dbReference type="PANTHER" id="PTHR38340">
    <property type="entry name" value="S-LAYER PROTEIN"/>
    <property type="match status" value="1"/>
</dbReference>
<name>A0AAV4ZJV8_9HYPH</name>
<protein>
    <recommendedName>
        <fullName evidence="3">Bacterial Ig-like domain-containing protein</fullName>
    </recommendedName>
</protein>
<dbReference type="SUPFAM" id="SSF51120">
    <property type="entry name" value="beta-Roll"/>
    <property type="match status" value="2"/>
</dbReference>
<accession>A0AAV4ZJV8</accession>
<comment type="caution">
    <text evidence="4">The sequence shown here is derived from an EMBL/GenBank/DDBJ whole genome shotgun (WGS) entry which is preliminary data.</text>
</comment>
<sequence length="875" mass="84704">MSSISRVGAAAVAAAATDVDYTVTFSEAVTGVDISDFNLTGSTGTASGTVASVTGSGTTYTVTVNALAGDGTLRLDLNGSGTGIQNAANTAIAGGYTAGQTYTLDHTVPAAPGAAPTLTALSDSGPAGDGITNVTTPTLTGTAEAGATVTLYDTDGTTVLGTATANGQGAYSITSSSLAQGSHSLTVKATDAAGNTSAASLAFTLSIDTAAPATPGAAPGLALASDSGTAGDGITNTTTPILSGTAEAGVTVKLYDTDGTTVLGTATANGQGAYSITSSTLAQGNHTLTVTATDAAGNISAASPALMLTIDTAAPSTPSAAPALALASDSGATGDGITVVTTPTLTGTTEAGAVVRLYDTDGTTVLGTATANGQGAYSITSSTLALGNHSLTVKSTDAAGNVSAASPTFVLTIQAPPAPPSDPGPTLVDGVAVTMTTQTLPDGSSVPVTTVPVVTGERTNSDTASSAADIPLVTGAGGTTQLMAQIPTGYGLQAISPATSGLDGLIAAIKSRTTAGSTDQGALTGSGSGFLGALAASTNLTVRTIVPSVAPGATTAPAQPLVIQGQPLAQDSGQQQAIVLDASQLPGGSVVELRDIDFAAVVGAITVRAPAGTATTSSTGGLSAVGALTVAPDPLRIYGDSAAQTFIGGAGNDLLAGGAGTDTLLGGQGGDLIYGNLDADLIYGNQGADTLFGGQGDDRAFGGQGDDRMFGDQGNDVLLGDQGADIIHGNQGEDLLYGNEGTDTLFGGQGRDTVYGGLDADVVYGNLGSDVLFGDLGADTLYGGQGDDVLVGGLGDDVLSGDLGADRFVFGAGSGRDLILDFNQTEGDRLALGGQTYTLSSAGNGNAVLTLSGGGTIDLAGIRADQVNASFFVTA</sequence>
<evidence type="ECO:0000313" key="5">
    <source>
        <dbReference type="Proteomes" id="UP001055247"/>
    </source>
</evidence>
<dbReference type="PRINTS" id="PR00313">
    <property type="entry name" value="CABNDNGRPT"/>
</dbReference>
<dbReference type="Gene3D" id="2.150.10.10">
    <property type="entry name" value="Serralysin-like metalloprotease, C-terminal"/>
    <property type="match status" value="3"/>
</dbReference>
<dbReference type="Pfam" id="PF00353">
    <property type="entry name" value="HemolysinCabind"/>
    <property type="match status" value="4"/>
</dbReference>
<feature type="domain" description="Bacterial Ig-like" evidence="3">
    <location>
        <begin position="321"/>
        <end position="412"/>
    </location>
</feature>
<feature type="domain" description="Bacterial Ig-like" evidence="3">
    <location>
        <begin position="116"/>
        <end position="209"/>
    </location>
</feature>
<evidence type="ECO:0000256" key="2">
    <source>
        <dbReference type="ARBA" id="ARBA00022525"/>
    </source>
</evidence>
<dbReference type="GO" id="GO:0005576">
    <property type="term" value="C:extracellular region"/>
    <property type="evidence" value="ECO:0007669"/>
    <property type="project" value="UniProtKB-SubCell"/>
</dbReference>
<dbReference type="GO" id="GO:0005509">
    <property type="term" value="F:calcium ion binding"/>
    <property type="evidence" value="ECO:0007669"/>
    <property type="project" value="InterPro"/>
</dbReference>
<dbReference type="InterPro" id="IPR018511">
    <property type="entry name" value="Hemolysin-typ_Ca-bd_CS"/>
</dbReference>
<dbReference type="PANTHER" id="PTHR38340:SF1">
    <property type="entry name" value="S-LAYER PROTEIN"/>
    <property type="match status" value="1"/>
</dbReference>
<dbReference type="NCBIfam" id="NF033510">
    <property type="entry name" value="Ca_tandemer"/>
    <property type="match status" value="3"/>
</dbReference>
<proteinExistence type="predicted"/>
<dbReference type="Gene3D" id="2.60.40.10">
    <property type="entry name" value="Immunoglobulins"/>
    <property type="match status" value="3"/>
</dbReference>
<dbReference type="PROSITE" id="PS00330">
    <property type="entry name" value="HEMOLYSIN_CALCIUM"/>
    <property type="match status" value="3"/>
</dbReference>
<comment type="subcellular location">
    <subcellularLocation>
        <location evidence="1">Secreted</location>
    </subcellularLocation>
</comment>
<keyword evidence="2" id="KW-0964">Secreted</keyword>
<dbReference type="InterPro" id="IPR001343">
    <property type="entry name" value="Hemolysn_Ca-bd"/>
</dbReference>
<gene>
    <name evidence="4" type="ORF">BHAOGJBA_1716</name>
</gene>
<dbReference type="InterPro" id="IPR011049">
    <property type="entry name" value="Serralysin-like_metalloprot_C"/>
</dbReference>
<reference evidence="4" key="2">
    <citation type="submission" date="2021-08" db="EMBL/GenBank/DDBJ databases">
        <authorList>
            <person name="Tani A."/>
            <person name="Ola A."/>
            <person name="Ogura Y."/>
            <person name="Katsura K."/>
            <person name="Hayashi T."/>
        </authorList>
    </citation>
    <scope>NUCLEOTIDE SEQUENCE</scope>
    <source>
        <strain evidence="4">DSM 16372</strain>
    </source>
</reference>
<organism evidence="4 5">
    <name type="scientific">Methylobacterium hispanicum</name>
    <dbReference type="NCBI Taxonomy" id="270350"/>
    <lineage>
        <taxon>Bacteria</taxon>
        <taxon>Pseudomonadati</taxon>
        <taxon>Pseudomonadota</taxon>
        <taxon>Alphaproteobacteria</taxon>
        <taxon>Hyphomicrobiales</taxon>
        <taxon>Methylobacteriaceae</taxon>
        <taxon>Methylobacterium</taxon>
    </lineage>
</organism>